<dbReference type="PANTHER" id="PTHR23113:SF99">
    <property type="entry name" value="RASGEF DOMAIN-CONTAINING PROTEIN"/>
    <property type="match status" value="1"/>
</dbReference>
<dbReference type="Gene3D" id="1.20.870.10">
    <property type="entry name" value="Son of sevenless (SoS) protein Chain: S domain 1"/>
    <property type="match status" value="1"/>
</dbReference>
<dbReference type="InterPro" id="IPR023578">
    <property type="entry name" value="Ras_GEF_dom_sf"/>
</dbReference>
<dbReference type="InterPro" id="IPR020568">
    <property type="entry name" value="Ribosomal_Su5_D2-typ_SF"/>
</dbReference>
<dbReference type="Pfam" id="PF01138">
    <property type="entry name" value="RNase_PH"/>
    <property type="match status" value="1"/>
</dbReference>
<reference evidence="5" key="1">
    <citation type="submission" date="2020-05" db="EMBL/GenBank/DDBJ databases">
        <title>Phylogenomic resolution of chytrid fungi.</title>
        <authorList>
            <person name="Stajich J.E."/>
            <person name="Amses K."/>
            <person name="Simmons R."/>
            <person name="Seto K."/>
            <person name="Myers J."/>
            <person name="Bonds A."/>
            <person name="Quandt C.A."/>
            <person name="Barry K."/>
            <person name="Liu P."/>
            <person name="Grigoriev I."/>
            <person name="Longcore J.E."/>
            <person name="James T.Y."/>
        </authorList>
    </citation>
    <scope>NUCLEOTIDE SEQUENCE</scope>
    <source>
        <strain evidence="5">JEL0513</strain>
    </source>
</reference>
<organism evidence="5 6">
    <name type="scientific">Physocladia obscura</name>
    <dbReference type="NCBI Taxonomy" id="109957"/>
    <lineage>
        <taxon>Eukaryota</taxon>
        <taxon>Fungi</taxon>
        <taxon>Fungi incertae sedis</taxon>
        <taxon>Chytridiomycota</taxon>
        <taxon>Chytridiomycota incertae sedis</taxon>
        <taxon>Chytridiomycetes</taxon>
        <taxon>Chytridiales</taxon>
        <taxon>Chytriomycetaceae</taxon>
        <taxon>Physocladia</taxon>
    </lineage>
</organism>
<evidence type="ECO:0000259" key="4">
    <source>
        <dbReference type="PROSITE" id="PS50212"/>
    </source>
</evidence>
<evidence type="ECO:0000259" key="3">
    <source>
        <dbReference type="PROSITE" id="PS50009"/>
    </source>
</evidence>
<dbReference type="Proteomes" id="UP001211907">
    <property type="component" value="Unassembled WGS sequence"/>
</dbReference>
<dbReference type="Pfam" id="PF00617">
    <property type="entry name" value="RasGEF"/>
    <property type="match status" value="1"/>
</dbReference>
<dbReference type="PROSITE" id="PS50212">
    <property type="entry name" value="RASGEF_NTER"/>
    <property type="match status" value="1"/>
</dbReference>
<dbReference type="InterPro" id="IPR001895">
    <property type="entry name" value="RASGEF_cat_dom"/>
</dbReference>
<comment type="caution">
    <text evidence="5">The sequence shown here is derived from an EMBL/GenBank/DDBJ whole genome shotgun (WGS) entry which is preliminary data.</text>
</comment>
<protein>
    <submittedName>
        <fullName evidence="5">Exosome component 5</fullName>
    </submittedName>
</protein>
<dbReference type="Gene3D" id="1.10.840.10">
    <property type="entry name" value="Ras guanine-nucleotide exchange factors catalytic domain"/>
    <property type="match status" value="1"/>
</dbReference>
<feature type="domain" description="N-terminal Ras-GEF" evidence="4">
    <location>
        <begin position="22"/>
        <end position="173"/>
    </location>
</feature>
<sequence length="635" mass="72135">MLNFLRKEGRLETVTYSTRSTGQEYISSGDIESLVDALIFPLNQGEKYRFMFVQPDGTKMKLFADNSYTEVFLASYRFFMPASELLTSLIEWYNVELDPATATPSQEQYFKHRKRQFRGRAAKVLLTWIKNHWHDFHADSQILDELSEFVGDLGGDISFGDGQRMTQAIREQRLSWYMTQYVPPFSAKRAPITEAVKPWGLLWEPEAFAAQLTLIDHHYFRQIRPDTYLSLLQRSVEKSKVAGDDAVKVLMDYVGFFRLVSSYTASLIYKEDTIKKRTKAIKKFIKIAKECRELNNFNTCFAVMHGLKRNMISKMTAAWDGLAAKHIDCFKEMETLMDPKGGYTNFWSELKNCVAPLIPFFAAYIHDLLEIHETEPVYTRDLVATNNRKEASSSVTTAAAAGYKIVTTDSIQEDTINFTKFYNLYSVVAEIEVWRSYSYNSVLPEAAAAANDPKVDMAGRSDSRIDAFQLRPLATSLSILSRADGSARFSFGKSSVLAAVYGPKEVKLRDELLDSAKIDVLFRPLVGISGTAERFYERTIREILEIAILKYLHPRTCIQVTVQVISDDGCILSSAINATILALLDAGVPLKNMVASVTCIVNSERILILDPSKSELDVKFYYQFQAFMFSLFILM</sequence>
<dbReference type="PANTHER" id="PTHR23113">
    <property type="entry name" value="GUANINE NUCLEOTIDE EXCHANGE FACTOR"/>
    <property type="match status" value="1"/>
</dbReference>
<feature type="domain" description="Ras-GEF" evidence="3">
    <location>
        <begin position="204"/>
        <end position="434"/>
    </location>
</feature>
<evidence type="ECO:0000256" key="2">
    <source>
        <dbReference type="PROSITE-ProRule" id="PRU00168"/>
    </source>
</evidence>
<dbReference type="EMBL" id="JADGJH010000561">
    <property type="protein sequence ID" value="KAJ3126402.1"/>
    <property type="molecule type" value="Genomic_DNA"/>
</dbReference>
<evidence type="ECO:0000313" key="5">
    <source>
        <dbReference type="EMBL" id="KAJ3126402.1"/>
    </source>
</evidence>
<evidence type="ECO:0000256" key="1">
    <source>
        <dbReference type="ARBA" id="ARBA00022658"/>
    </source>
</evidence>
<accession>A0AAD5XDV9</accession>
<dbReference type="PROSITE" id="PS50009">
    <property type="entry name" value="RASGEF_CAT"/>
    <property type="match status" value="1"/>
</dbReference>
<dbReference type="GO" id="GO:0000176">
    <property type="term" value="C:nuclear exosome (RNase complex)"/>
    <property type="evidence" value="ECO:0007669"/>
    <property type="project" value="UniProtKB-ARBA"/>
</dbReference>
<proteinExistence type="predicted"/>
<dbReference type="InterPro" id="IPR036964">
    <property type="entry name" value="RASGEF_cat_dom_sf"/>
</dbReference>
<dbReference type="InterPro" id="IPR027408">
    <property type="entry name" value="PNPase/RNase_PH_dom_sf"/>
</dbReference>
<dbReference type="InterPro" id="IPR008937">
    <property type="entry name" value="Ras-like_GEF"/>
</dbReference>
<dbReference type="SUPFAM" id="SSF48366">
    <property type="entry name" value="Ras GEF"/>
    <property type="match status" value="1"/>
</dbReference>
<dbReference type="GO" id="GO:0005085">
    <property type="term" value="F:guanyl-nucleotide exchange factor activity"/>
    <property type="evidence" value="ECO:0007669"/>
    <property type="project" value="UniProtKB-KW"/>
</dbReference>
<keyword evidence="6" id="KW-1185">Reference proteome</keyword>
<dbReference type="SUPFAM" id="SSF54211">
    <property type="entry name" value="Ribosomal protein S5 domain 2-like"/>
    <property type="match status" value="1"/>
</dbReference>
<keyword evidence="1 2" id="KW-0344">Guanine-nucleotide releasing factor</keyword>
<dbReference type="CDD" id="cd11372">
    <property type="entry name" value="RNase_PH_RRP46"/>
    <property type="match status" value="1"/>
</dbReference>
<dbReference type="InterPro" id="IPR001247">
    <property type="entry name" value="ExoRNase_PH_dom1"/>
</dbReference>
<dbReference type="Gene3D" id="3.30.230.70">
    <property type="entry name" value="GHMP Kinase, N-terminal domain"/>
    <property type="match status" value="1"/>
</dbReference>
<evidence type="ECO:0000313" key="6">
    <source>
        <dbReference type="Proteomes" id="UP001211907"/>
    </source>
</evidence>
<name>A0AAD5XDV9_9FUNG</name>
<dbReference type="InterPro" id="IPR000651">
    <property type="entry name" value="Ras-like_Gua-exchang_fac_N"/>
</dbReference>
<dbReference type="SMART" id="SM00147">
    <property type="entry name" value="RasGEF"/>
    <property type="match status" value="1"/>
</dbReference>
<dbReference type="GO" id="GO:0007264">
    <property type="term" value="P:small GTPase-mediated signal transduction"/>
    <property type="evidence" value="ECO:0007669"/>
    <property type="project" value="InterPro"/>
</dbReference>
<gene>
    <name evidence="5" type="primary">EXOSC5</name>
    <name evidence="5" type="ORF">HK100_010278</name>
</gene>
<dbReference type="CDD" id="cd06224">
    <property type="entry name" value="REM"/>
    <property type="match status" value="1"/>
</dbReference>
<dbReference type="Pfam" id="PF00618">
    <property type="entry name" value="RasGEF_N"/>
    <property type="match status" value="1"/>
</dbReference>
<dbReference type="AlphaFoldDB" id="A0AAD5XDV9"/>